<feature type="transmembrane region" description="Helical" evidence="1">
    <location>
        <begin position="264"/>
        <end position="284"/>
    </location>
</feature>
<feature type="transmembrane region" description="Helical" evidence="1">
    <location>
        <begin position="216"/>
        <end position="232"/>
    </location>
</feature>
<name>A0A0G1U471_9BACT</name>
<dbReference type="Proteomes" id="UP000034739">
    <property type="component" value="Unassembled WGS sequence"/>
</dbReference>
<sequence length="759" mass="86391">MGFFGGRRVASEHHMKKNIFVLFCLSVFVAIVGIFFYPTLFGGKLPVPSDSLVGLYHPWRDMYAKDYPRGIPFKNFLITDPIRQQIPWRKIAIDQWKQGQIPKWNPYTFSGTPLTANVQAAVFYPFNILFFIFEFPVAWTMLIILQPLLAGILLFAYIRRLKLDPMACLLGAVAWSFSGFSIAWFTWGTMVHIAMWLPLVLLSIDKLIEAQKFRQSITWLLVFVFGLSMQVFAGHMQVALYVIGVALAYAGYRIWQLQSRRGKAIFWLLVGIGAFVLITSIQWLPMMKLVFESGRIAEGESWLREGWFIPWQHLAQFLTPDFFGNPTTLNYWGTWNYGELVGYIGVLPLLFGLFVLFGKRSKDTVFWVAVLIAALLFALPTPLARFPYQMRFPLLSSLQPTRLMVVIDFSLVMLAAIGFDGWLRKKEGIRWSAILVVGITLVVLWLVVLGGGENFQVSKRNLILPTGVFIAASFLLLVPNLLKKFKVIYPVGMLLVGITAFDLLRFGWKFTPFTPREYFFPETQIISFLKQQEKPFRVMSLDKRILPPNVSAYYGIETIEGYDPLILARYEELMAAIARGKPDITPPYGFNRIVTLETVDSPLLPIFNVRYVLTLADIERPFLKKILQEGETRVYEYTQGLPRAYFVSDVRPANNKQSVINGLFDPLFYPKTTAIIEGIVNVADSKDAIEDIATIISYSPEGITIETNTSEEKFLVVSESYSLSWRVVVDGTPGALVRTNYNFFGTLVPTGTHRIEFSL</sequence>
<accession>A0A0G1U471</accession>
<dbReference type="EMBL" id="LCOY01000001">
    <property type="protein sequence ID" value="KKU88854.1"/>
    <property type="molecule type" value="Genomic_DNA"/>
</dbReference>
<dbReference type="PANTHER" id="PTHR38454:SF1">
    <property type="entry name" value="INTEGRAL MEMBRANE PROTEIN"/>
    <property type="match status" value="1"/>
</dbReference>
<feature type="transmembrane region" description="Helical" evidence="1">
    <location>
        <begin position="20"/>
        <end position="40"/>
    </location>
</feature>
<evidence type="ECO:0000256" key="1">
    <source>
        <dbReference type="SAM" id="Phobius"/>
    </source>
</evidence>
<dbReference type="PANTHER" id="PTHR38454">
    <property type="entry name" value="INTEGRAL MEMBRANE PROTEIN-RELATED"/>
    <property type="match status" value="1"/>
</dbReference>
<evidence type="ECO:0008006" key="4">
    <source>
        <dbReference type="Google" id="ProtNLM"/>
    </source>
</evidence>
<feature type="transmembrane region" description="Helical" evidence="1">
    <location>
        <begin position="462"/>
        <end position="482"/>
    </location>
</feature>
<gene>
    <name evidence="2" type="ORF">UY16_C0001G0008</name>
</gene>
<proteinExistence type="predicted"/>
<feature type="transmembrane region" description="Helical" evidence="1">
    <location>
        <begin position="193"/>
        <end position="209"/>
    </location>
</feature>
<feature type="transmembrane region" description="Helical" evidence="1">
    <location>
        <begin position="487"/>
        <end position="508"/>
    </location>
</feature>
<feature type="transmembrane region" description="Helical" evidence="1">
    <location>
        <begin position="128"/>
        <end position="155"/>
    </location>
</feature>
<feature type="transmembrane region" description="Helical" evidence="1">
    <location>
        <begin position="238"/>
        <end position="255"/>
    </location>
</feature>
<dbReference type="AlphaFoldDB" id="A0A0G1U471"/>
<keyword evidence="1" id="KW-0472">Membrane</keyword>
<protein>
    <recommendedName>
        <fullName evidence="4">YfhO family protein</fullName>
    </recommendedName>
</protein>
<organism evidence="2 3">
    <name type="scientific">Candidatus Gottesmanbacteria bacterium GW2011_GWA2_47_9</name>
    <dbReference type="NCBI Taxonomy" id="1618445"/>
    <lineage>
        <taxon>Bacteria</taxon>
        <taxon>Candidatus Gottesmaniibacteriota</taxon>
    </lineage>
</organism>
<comment type="caution">
    <text evidence="2">The sequence shown here is derived from an EMBL/GenBank/DDBJ whole genome shotgun (WGS) entry which is preliminary data.</text>
</comment>
<feature type="transmembrane region" description="Helical" evidence="1">
    <location>
        <begin position="403"/>
        <end position="423"/>
    </location>
</feature>
<feature type="transmembrane region" description="Helical" evidence="1">
    <location>
        <begin position="365"/>
        <end position="383"/>
    </location>
</feature>
<reference evidence="2 3" key="1">
    <citation type="journal article" date="2015" name="Nature">
        <title>rRNA introns, odd ribosomes, and small enigmatic genomes across a large radiation of phyla.</title>
        <authorList>
            <person name="Brown C.T."/>
            <person name="Hug L.A."/>
            <person name="Thomas B.C."/>
            <person name="Sharon I."/>
            <person name="Castelle C.J."/>
            <person name="Singh A."/>
            <person name="Wilkins M.J."/>
            <person name="Williams K.H."/>
            <person name="Banfield J.F."/>
        </authorList>
    </citation>
    <scope>NUCLEOTIDE SEQUENCE [LARGE SCALE GENOMIC DNA]</scope>
</reference>
<keyword evidence="1" id="KW-1133">Transmembrane helix</keyword>
<evidence type="ECO:0000313" key="2">
    <source>
        <dbReference type="EMBL" id="KKU88854.1"/>
    </source>
</evidence>
<dbReference type="Pfam" id="PF09586">
    <property type="entry name" value="YfhO"/>
    <property type="match status" value="1"/>
</dbReference>
<evidence type="ECO:0000313" key="3">
    <source>
        <dbReference type="Proteomes" id="UP000034739"/>
    </source>
</evidence>
<dbReference type="InterPro" id="IPR018580">
    <property type="entry name" value="Uncharacterised_YfhO"/>
</dbReference>
<feature type="transmembrane region" description="Helical" evidence="1">
    <location>
        <begin position="340"/>
        <end position="358"/>
    </location>
</feature>
<feature type="transmembrane region" description="Helical" evidence="1">
    <location>
        <begin position="430"/>
        <end position="450"/>
    </location>
</feature>
<keyword evidence="1" id="KW-0812">Transmembrane</keyword>